<evidence type="ECO:0000313" key="2">
    <source>
        <dbReference type="EMBL" id="QFZ91492.2"/>
    </source>
</evidence>
<dbReference type="InterPro" id="IPR046373">
    <property type="entry name" value="Acyl-CoA_Oxase/DH_mid-dom_sf"/>
</dbReference>
<proteinExistence type="predicted"/>
<name>A0AAT9JQA6_SYNEL</name>
<dbReference type="InterPro" id="IPR009100">
    <property type="entry name" value="AcylCoA_DH/oxidase_NM_dom_sf"/>
</dbReference>
<dbReference type="PANTHER" id="PTHR43884:SF12">
    <property type="entry name" value="ISOVALERYL-COA DEHYDROGENASE, MITOCHONDRIAL-RELATED"/>
    <property type="match status" value="1"/>
</dbReference>
<protein>
    <submittedName>
        <fullName evidence="2">Acyl-CoA dehydrogenase family protein</fullName>
        <ecNumber evidence="2">1.-.-.-</ecNumber>
    </submittedName>
</protein>
<dbReference type="EMBL" id="CP034671">
    <property type="protein sequence ID" value="QFZ91492.2"/>
    <property type="molecule type" value="Genomic_DNA"/>
</dbReference>
<dbReference type="InterPro" id="IPR013786">
    <property type="entry name" value="AcylCoA_DH/ox_N"/>
</dbReference>
<sequence length="353" mass="38176">MPTTTLLDEIQALSAADPEHRSQSLDILQLIAQAGWLGLGIDRQQGGDGGSILDAVEAIAAVSEVCLTSGFAFWCQRTFIQYLAASENDWLKSEVLPIVLRAEKAGATGMSNAMKHLSGLEPLRLNAERQTGGIQLQGSLPWASNLVPKQFFVAVATETRDGEVLIVAIPSHALGVERSPDFDLLGMVAASTGALNFDQVWLPDRWIIAEAGRAFLPKVRPSFLLFQCGLPLGTIRAALKAIAPTLSGPSAVLNRRYSQVQIRLEGLTADLHALAQLSEFSLPQLRQLFELRIALTRLATEVTWLELEARGGKGYHAGSTAKRLREVAFLPVLTPSLVQLERELQRTAAEAAA</sequence>
<gene>
    <name evidence="2" type="ORF">EKO22_03005</name>
</gene>
<dbReference type="SUPFAM" id="SSF56645">
    <property type="entry name" value="Acyl-CoA dehydrogenase NM domain-like"/>
    <property type="match status" value="1"/>
</dbReference>
<dbReference type="GO" id="GO:0003995">
    <property type="term" value="F:acyl-CoA dehydrogenase activity"/>
    <property type="evidence" value="ECO:0007669"/>
    <property type="project" value="TreeGrafter"/>
</dbReference>
<dbReference type="PANTHER" id="PTHR43884">
    <property type="entry name" value="ACYL-COA DEHYDROGENASE"/>
    <property type="match status" value="1"/>
</dbReference>
<dbReference type="GO" id="GO:0050660">
    <property type="term" value="F:flavin adenine dinucleotide binding"/>
    <property type="evidence" value="ECO:0007669"/>
    <property type="project" value="InterPro"/>
</dbReference>
<accession>A0AAT9JQA6</accession>
<dbReference type="InterPro" id="IPR037069">
    <property type="entry name" value="AcylCoA_DH/ox_N_sf"/>
</dbReference>
<dbReference type="RefSeq" id="WP_208677705.1">
    <property type="nucleotide sequence ID" value="NZ_CP034671.2"/>
</dbReference>
<keyword evidence="2" id="KW-0560">Oxidoreductase</keyword>
<organism evidence="2">
    <name type="scientific">Synechococcus elongatus PCC 11802</name>
    <dbReference type="NCBI Taxonomy" id="2283154"/>
    <lineage>
        <taxon>Bacteria</taxon>
        <taxon>Bacillati</taxon>
        <taxon>Cyanobacteriota</taxon>
        <taxon>Cyanophyceae</taxon>
        <taxon>Synechococcales</taxon>
        <taxon>Synechococcaceae</taxon>
        <taxon>Synechococcus</taxon>
    </lineage>
</organism>
<reference evidence="2" key="1">
    <citation type="submission" date="2024-01" db="EMBL/GenBank/DDBJ databases">
        <title>Synechococcus elongatus PCC 11802, a close yet different native of Synechococcus elongatus PCC 11801.</title>
        <authorList>
            <person name="Jaiswal D."/>
            <person name="Sengupta A."/>
            <person name="Sengupta S."/>
            <person name="Pakrasi H.B."/>
            <person name="Wangikar P."/>
        </authorList>
    </citation>
    <scope>NUCLEOTIDE SEQUENCE</scope>
    <source>
        <strain evidence="2">PCC 11802</strain>
    </source>
</reference>
<dbReference type="AlphaFoldDB" id="A0AAT9JQA6"/>
<dbReference type="Gene3D" id="1.10.540.10">
    <property type="entry name" value="Acyl-CoA dehydrogenase/oxidase, N-terminal domain"/>
    <property type="match status" value="1"/>
</dbReference>
<feature type="domain" description="Acyl-CoA dehydrogenase/oxidase N-terminal" evidence="1">
    <location>
        <begin position="22"/>
        <end position="101"/>
    </location>
</feature>
<dbReference type="EC" id="1.-.-.-" evidence="2"/>
<dbReference type="Pfam" id="PF02771">
    <property type="entry name" value="Acyl-CoA_dh_N"/>
    <property type="match status" value="1"/>
</dbReference>
<evidence type="ECO:0000259" key="1">
    <source>
        <dbReference type="Pfam" id="PF02771"/>
    </source>
</evidence>
<dbReference type="Gene3D" id="2.40.110.10">
    <property type="entry name" value="Butyryl-CoA Dehydrogenase, subunit A, domain 2"/>
    <property type="match status" value="1"/>
</dbReference>